<dbReference type="Proteomes" id="UP000243333">
    <property type="component" value="Unassembled WGS sequence"/>
</dbReference>
<dbReference type="Gene3D" id="3.20.20.70">
    <property type="entry name" value="Aldolase class I"/>
    <property type="match status" value="1"/>
</dbReference>
<name>A0A1G7LGZ5_9FIRM</name>
<dbReference type="SMART" id="SM01130">
    <property type="entry name" value="DHDPS"/>
    <property type="match status" value="1"/>
</dbReference>
<evidence type="ECO:0000313" key="7">
    <source>
        <dbReference type="EMBL" id="SDF48745.1"/>
    </source>
</evidence>
<dbReference type="AlphaFoldDB" id="A0A1G7LGZ5"/>
<evidence type="ECO:0000256" key="3">
    <source>
        <dbReference type="ARBA" id="ARBA00023270"/>
    </source>
</evidence>
<dbReference type="InterPro" id="IPR020625">
    <property type="entry name" value="Schiff_base-form_aldolases_AS"/>
</dbReference>
<dbReference type="GO" id="GO:0008840">
    <property type="term" value="F:4-hydroxy-tetrahydrodipicolinate synthase activity"/>
    <property type="evidence" value="ECO:0007669"/>
    <property type="project" value="TreeGrafter"/>
</dbReference>
<dbReference type="CDD" id="cd00408">
    <property type="entry name" value="DHDPS-like"/>
    <property type="match status" value="1"/>
</dbReference>
<dbReference type="InterPro" id="IPR013785">
    <property type="entry name" value="Aldolase_TIM"/>
</dbReference>
<dbReference type="PANTHER" id="PTHR12128">
    <property type="entry name" value="DIHYDRODIPICOLINATE SYNTHASE"/>
    <property type="match status" value="1"/>
</dbReference>
<dbReference type="PIRSF" id="PIRSF001365">
    <property type="entry name" value="DHDPS"/>
    <property type="match status" value="1"/>
</dbReference>
<feature type="binding site" evidence="6">
    <location>
        <position position="46"/>
    </location>
    <ligand>
        <name>pyruvate</name>
        <dbReference type="ChEBI" id="CHEBI:15361"/>
    </ligand>
</feature>
<evidence type="ECO:0000256" key="1">
    <source>
        <dbReference type="ARBA" id="ARBA00007592"/>
    </source>
</evidence>
<evidence type="ECO:0000256" key="5">
    <source>
        <dbReference type="PIRSR" id="PIRSR001365-1"/>
    </source>
</evidence>
<proteinExistence type="inferred from homology"/>
<comment type="similarity">
    <text evidence="1 4">Belongs to the DapA family.</text>
</comment>
<keyword evidence="3" id="KW-0704">Schiff base</keyword>
<reference evidence="8" key="1">
    <citation type="submission" date="2016-10" db="EMBL/GenBank/DDBJ databases">
        <authorList>
            <person name="Varghese N."/>
            <person name="Submissions S."/>
        </authorList>
    </citation>
    <scope>NUCLEOTIDE SEQUENCE [LARGE SCALE GENOMIC DNA]</scope>
    <source>
        <strain evidence="8">DSM 23256</strain>
    </source>
</reference>
<evidence type="ECO:0000313" key="8">
    <source>
        <dbReference type="Proteomes" id="UP000243333"/>
    </source>
</evidence>
<feature type="active site" description="Proton donor/acceptor" evidence="5">
    <location>
        <position position="134"/>
    </location>
</feature>
<dbReference type="OrthoDB" id="9782828at2"/>
<dbReference type="PRINTS" id="PR00146">
    <property type="entry name" value="DHPICSNTHASE"/>
</dbReference>
<dbReference type="RefSeq" id="WP_093690037.1">
    <property type="nucleotide sequence ID" value="NZ_FNBU01000012.1"/>
</dbReference>
<feature type="active site" description="Schiff-base intermediate with substrate" evidence="5">
    <location>
        <position position="162"/>
    </location>
</feature>
<dbReference type="EMBL" id="FNBU01000012">
    <property type="protein sequence ID" value="SDF48745.1"/>
    <property type="molecule type" value="Genomic_DNA"/>
</dbReference>
<dbReference type="InterPro" id="IPR002220">
    <property type="entry name" value="DapA-like"/>
</dbReference>
<dbReference type="Pfam" id="PF00701">
    <property type="entry name" value="DHDPS"/>
    <property type="match status" value="1"/>
</dbReference>
<protein>
    <submittedName>
        <fullName evidence="7">4-hydroxy-tetrahydrodipicolinate synthase</fullName>
    </submittedName>
</protein>
<dbReference type="SUPFAM" id="SSF51569">
    <property type="entry name" value="Aldolase"/>
    <property type="match status" value="1"/>
</dbReference>
<evidence type="ECO:0000256" key="6">
    <source>
        <dbReference type="PIRSR" id="PIRSR001365-2"/>
    </source>
</evidence>
<sequence>MELKGVYPAMVTALNPDETVDKEGMRRVVRYCLDAGVHGVVVLGSTGEFPAMTETMRQEAIEVTLDEVRGQVPVLIGCGDTSTQKTITQVRAAARTKADAVLVALPYYYPLDQAGVYRHYSLVADASELPVVVYNFPQMTKISIAPDTLAKLASHPNIIGVKDSAGDFVGMQRYLEVTAGSDFAVMSGNPALGLAAYLHGAKGGIYAGCSLVPKLCADVYKAFANGDLAEALRLQKIASLIPLMGGFGANAAVIKFGLSRLGICGPTVSAPLGLAGGPEIHDKILAWMRRLGLEV</sequence>
<keyword evidence="8" id="KW-1185">Reference proteome</keyword>
<keyword evidence="2 4" id="KW-0456">Lyase</keyword>
<dbReference type="PANTHER" id="PTHR12128:SF66">
    <property type="entry name" value="4-HYDROXY-2-OXOGLUTARATE ALDOLASE, MITOCHONDRIAL"/>
    <property type="match status" value="1"/>
</dbReference>
<accession>A0A1G7LGZ5</accession>
<dbReference type="GO" id="GO:0044281">
    <property type="term" value="P:small molecule metabolic process"/>
    <property type="evidence" value="ECO:0007669"/>
    <property type="project" value="UniProtKB-ARBA"/>
</dbReference>
<dbReference type="PROSITE" id="PS00666">
    <property type="entry name" value="DHDPS_2"/>
    <property type="match status" value="1"/>
</dbReference>
<evidence type="ECO:0000256" key="2">
    <source>
        <dbReference type="ARBA" id="ARBA00023239"/>
    </source>
</evidence>
<organism evidence="7 8">
    <name type="scientific">Sporolituus thermophilus DSM 23256</name>
    <dbReference type="NCBI Taxonomy" id="1123285"/>
    <lineage>
        <taxon>Bacteria</taxon>
        <taxon>Bacillati</taxon>
        <taxon>Bacillota</taxon>
        <taxon>Negativicutes</taxon>
        <taxon>Selenomonadales</taxon>
        <taxon>Sporomusaceae</taxon>
        <taxon>Sporolituus</taxon>
    </lineage>
</organism>
<feature type="binding site" evidence="6">
    <location>
        <position position="205"/>
    </location>
    <ligand>
        <name>pyruvate</name>
        <dbReference type="ChEBI" id="CHEBI:15361"/>
    </ligand>
</feature>
<dbReference type="STRING" id="1123285.SAMN05660235_01769"/>
<gene>
    <name evidence="7" type="ORF">SAMN05660235_01769</name>
</gene>
<evidence type="ECO:0000256" key="4">
    <source>
        <dbReference type="PIRNR" id="PIRNR001365"/>
    </source>
</evidence>